<evidence type="ECO:0000313" key="1">
    <source>
        <dbReference type="EMBL" id="TDN29329.1"/>
    </source>
</evidence>
<comment type="caution">
    <text evidence="1">The sequence shown here is derived from an EMBL/GenBank/DDBJ whole genome shotgun (WGS) entry which is preliminary data.</text>
</comment>
<proteinExistence type="predicted"/>
<gene>
    <name evidence="1" type="ORF">CEE75_11165</name>
</gene>
<accession>A0A4R6CQQ6</accession>
<dbReference type="Proteomes" id="UP000295195">
    <property type="component" value="Unassembled WGS sequence"/>
</dbReference>
<dbReference type="AlphaFoldDB" id="A0A4R6CQQ6"/>
<name>A0A4R6CQQ6_9LACO</name>
<organism evidence="1 2">
    <name type="scientific">Lactobacillus crispatus</name>
    <dbReference type="NCBI Taxonomy" id="47770"/>
    <lineage>
        <taxon>Bacteria</taxon>
        <taxon>Bacillati</taxon>
        <taxon>Bacillota</taxon>
        <taxon>Bacilli</taxon>
        <taxon>Lactobacillales</taxon>
        <taxon>Lactobacillaceae</taxon>
        <taxon>Lactobacillus</taxon>
    </lineage>
</organism>
<protein>
    <submittedName>
        <fullName evidence="1">Uncharacterized protein</fullName>
    </submittedName>
</protein>
<reference evidence="1 2" key="1">
    <citation type="submission" date="2017-06" db="EMBL/GenBank/DDBJ databases">
        <authorList>
            <person name="Swanenburg J."/>
            <person name="Kort R."/>
        </authorList>
    </citation>
    <scope>NUCLEOTIDE SEQUENCE [LARGE SCALE GENOMIC DNA]</scope>
    <source>
        <strain evidence="1 2">RL05</strain>
    </source>
</reference>
<evidence type="ECO:0000313" key="2">
    <source>
        <dbReference type="Proteomes" id="UP000295195"/>
    </source>
</evidence>
<sequence length="176" mass="20040">MENVDYVYGLKGSYAQKLYDEQRPKGFWVVSGNSNALSQSEMGEYGFKIDLDSNNLNQLPDDAPIYAGVFAFSDPEDSMEYKATHNLTNDYETKGDLRDYAIDAIKSAYEDSNNKDHYVSTPWENEKIIKDVENKILILASWQSLSTASIDVSADIEDCEGQEEWEAYPDLFIQKQ</sequence>
<dbReference type="EMBL" id="NKLP01000218">
    <property type="protein sequence ID" value="TDN29329.1"/>
    <property type="molecule type" value="Genomic_DNA"/>
</dbReference>
<dbReference type="RefSeq" id="WP_060463707.1">
    <property type="nucleotide sequence ID" value="NZ_LJOL01000016.1"/>
</dbReference>